<feature type="active site" description="Proton acceptor" evidence="4">
    <location>
        <position position="14"/>
    </location>
</feature>
<comment type="caution">
    <text evidence="7">The sequence shown here is derived from an EMBL/GenBank/DDBJ whole genome shotgun (WGS) entry which is preliminary data.</text>
</comment>
<evidence type="ECO:0000313" key="8">
    <source>
        <dbReference type="Proteomes" id="UP000253741"/>
    </source>
</evidence>
<dbReference type="PANTHER" id="PTHR43317">
    <property type="entry name" value="THERMOSPERMINE SYNTHASE ACAULIS5"/>
    <property type="match status" value="1"/>
</dbReference>
<dbReference type="EMBL" id="QQNA01000470">
    <property type="protein sequence ID" value="RDG29907.1"/>
    <property type="molecule type" value="Genomic_DNA"/>
</dbReference>
<keyword evidence="2 4" id="KW-0808">Transferase</keyword>
<evidence type="ECO:0000259" key="6">
    <source>
        <dbReference type="PROSITE" id="PS51006"/>
    </source>
</evidence>
<dbReference type="PANTHER" id="PTHR43317:SF1">
    <property type="entry name" value="THERMOSPERMINE SYNTHASE ACAULIS5"/>
    <property type="match status" value="1"/>
</dbReference>
<feature type="non-terminal residue" evidence="7">
    <location>
        <position position="1"/>
    </location>
</feature>
<dbReference type="InterPro" id="IPR030374">
    <property type="entry name" value="PABS"/>
</dbReference>
<evidence type="ECO:0000313" key="7">
    <source>
        <dbReference type="EMBL" id="RDG29907.1"/>
    </source>
</evidence>
<name>A0A370AJZ2_9ACTN</name>
<keyword evidence="8" id="KW-1185">Reference proteome</keyword>
<dbReference type="SUPFAM" id="SSF53335">
    <property type="entry name" value="S-adenosyl-L-methionine-dependent methyltransferases"/>
    <property type="match status" value="1"/>
</dbReference>
<accession>A0A370AJZ2</accession>
<evidence type="ECO:0000256" key="3">
    <source>
        <dbReference type="ARBA" id="ARBA00023115"/>
    </source>
</evidence>
<evidence type="ECO:0000256" key="1">
    <source>
        <dbReference type="ARBA" id="ARBA00007867"/>
    </source>
</evidence>
<dbReference type="GO" id="GO:0006596">
    <property type="term" value="P:polyamine biosynthetic process"/>
    <property type="evidence" value="ECO:0007669"/>
    <property type="project" value="UniProtKB-UniRule"/>
</dbReference>
<dbReference type="Proteomes" id="UP000253741">
    <property type="component" value="Unassembled WGS sequence"/>
</dbReference>
<gene>
    <name evidence="7" type="ORF">DVH02_34575</name>
</gene>
<dbReference type="Pfam" id="PF01564">
    <property type="entry name" value="Spermine_synth"/>
    <property type="match status" value="1"/>
</dbReference>
<evidence type="ECO:0000256" key="4">
    <source>
        <dbReference type="PROSITE-ProRule" id="PRU00354"/>
    </source>
</evidence>
<feature type="domain" description="PABS" evidence="6">
    <location>
        <begin position="1"/>
        <end position="97"/>
    </location>
</feature>
<dbReference type="Gene3D" id="3.40.50.150">
    <property type="entry name" value="Vaccinia Virus protein VP39"/>
    <property type="match status" value="1"/>
</dbReference>
<organism evidence="7 8">
    <name type="scientific">Streptomyces corynorhini</name>
    <dbReference type="NCBI Taxonomy" id="2282652"/>
    <lineage>
        <taxon>Bacteria</taxon>
        <taxon>Bacillati</taxon>
        <taxon>Actinomycetota</taxon>
        <taxon>Actinomycetes</taxon>
        <taxon>Kitasatosporales</taxon>
        <taxon>Streptomycetaceae</taxon>
        <taxon>Streptomyces</taxon>
    </lineage>
</organism>
<dbReference type="PROSITE" id="PS51006">
    <property type="entry name" value="PABS_2"/>
    <property type="match status" value="1"/>
</dbReference>
<evidence type="ECO:0000256" key="5">
    <source>
        <dbReference type="SAM" id="MobiDB-lite"/>
    </source>
</evidence>
<keyword evidence="3 4" id="KW-0620">Polyamine biosynthesis</keyword>
<protein>
    <submittedName>
        <fullName evidence="7">Spermidine synthase</fullName>
    </submittedName>
</protein>
<dbReference type="GO" id="GO:0016740">
    <property type="term" value="F:transferase activity"/>
    <property type="evidence" value="ECO:0007669"/>
    <property type="project" value="UniProtKB-UniRule"/>
</dbReference>
<dbReference type="AlphaFoldDB" id="A0A370AJZ2"/>
<feature type="region of interest" description="Disordered" evidence="5">
    <location>
        <begin position="140"/>
        <end position="159"/>
    </location>
</feature>
<sequence length="159" mass="16236">GGAGGGLYDVVISDLPNPGITPSTKLYSEEFYGLTARVLAPGGRLAVHAGSPTAQPRTYWTVDATLRAAGFSTSPYRAVGHPSGFAAGPDRAKSGGPAASDWGFELAGTGARPPLALPADAPPLRSLAEPVLTAGARDTEETRLAGLSPSTLLHPRYVD</sequence>
<comment type="similarity">
    <text evidence="1">Belongs to the spermidine/spermine synthase family.</text>
</comment>
<reference evidence="7 8" key="1">
    <citation type="submission" date="2018-07" db="EMBL/GenBank/DDBJ databases">
        <title>Streptomyces species from bats.</title>
        <authorList>
            <person name="Dunlap C."/>
        </authorList>
    </citation>
    <scope>NUCLEOTIDE SEQUENCE [LARGE SCALE GENOMIC DNA]</scope>
    <source>
        <strain evidence="7 8">AC230</strain>
    </source>
</reference>
<feature type="region of interest" description="Disordered" evidence="5">
    <location>
        <begin position="82"/>
        <end position="101"/>
    </location>
</feature>
<proteinExistence type="inferred from homology"/>
<dbReference type="InterPro" id="IPR029063">
    <property type="entry name" value="SAM-dependent_MTases_sf"/>
</dbReference>
<evidence type="ECO:0000256" key="2">
    <source>
        <dbReference type="ARBA" id="ARBA00022679"/>
    </source>
</evidence>